<gene>
    <name evidence="1" type="ORF">COMA1_60006</name>
</gene>
<keyword evidence="2" id="KW-1185">Reference proteome</keyword>
<dbReference type="EMBL" id="CZQA01000012">
    <property type="protein sequence ID" value="CUS38658.1"/>
    <property type="molecule type" value="Genomic_DNA"/>
</dbReference>
<organism evidence="1 2">
    <name type="scientific">Candidatus Nitrospira nitrosa</name>
    <dbReference type="NCBI Taxonomy" id="1742972"/>
    <lineage>
        <taxon>Bacteria</taxon>
        <taxon>Pseudomonadati</taxon>
        <taxon>Nitrospirota</taxon>
        <taxon>Nitrospiria</taxon>
        <taxon>Nitrospirales</taxon>
        <taxon>Nitrospiraceae</taxon>
        <taxon>Nitrospira</taxon>
    </lineage>
</organism>
<sequence length="52" mass="5745">MCPDSPEQENNNKQLNHLLSFLLRILLGEADPGLLSVLVNMSFPVSFACLSQ</sequence>
<evidence type="ECO:0000313" key="1">
    <source>
        <dbReference type="EMBL" id="CUS38658.1"/>
    </source>
</evidence>
<evidence type="ECO:0000313" key="2">
    <source>
        <dbReference type="Proteomes" id="UP000199032"/>
    </source>
</evidence>
<dbReference type="STRING" id="1742972.COMA1_60006"/>
<protein>
    <submittedName>
        <fullName evidence="1">Uncharacterized protein</fullName>
    </submittedName>
</protein>
<reference evidence="1 2" key="1">
    <citation type="submission" date="2015-10" db="EMBL/GenBank/DDBJ databases">
        <authorList>
            <person name="Gilbert D.G."/>
        </authorList>
    </citation>
    <scope>NUCLEOTIDE SEQUENCE [LARGE SCALE GENOMIC DNA]</scope>
    <source>
        <strain evidence="1">COMA1</strain>
    </source>
</reference>
<name>A0A0S4LUH3_9BACT</name>
<dbReference type="Proteomes" id="UP000199032">
    <property type="component" value="Unassembled WGS sequence"/>
</dbReference>
<dbReference type="AlphaFoldDB" id="A0A0S4LUH3"/>
<accession>A0A0S4LUH3</accession>
<proteinExistence type="predicted"/>